<protein>
    <recommendedName>
        <fullName evidence="1">Protein kinase domain-containing protein</fullName>
    </recommendedName>
</protein>
<dbReference type="PANTHER" id="PTHR37542">
    <property type="entry name" value="HELO DOMAIN-CONTAINING PROTEIN-RELATED"/>
    <property type="match status" value="1"/>
</dbReference>
<comment type="caution">
    <text evidence="2">The sequence shown here is derived from an EMBL/GenBank/DDBJ whole genome shotgun (WGS) entry which is preliminary data.</text>
</comment>
<dbReference type="SUPFAM" id="SSF56112">
    <property type="entry name" value="Protein kinase-like (PK-like)"/>
    <property type="match status" value="1"/>
</dbReference>
<dbReference type="PROSITE" id="PS50011">
    <property type="entry name" value="PROTEIN_KINASE_DOM"/>
    <property type="match status" value="1"/>
</dbReference>
<sequence>MSCNNQDKARQLWADCLTSRSLAQLIAEVVLLFKEDWQPRTSLHKGFQQEVKAIERVWLSLLDSLTDPDIQMRSQMVRLRRCYDDYAAISVIDDPTKIVPQQQIPGEKAEGTARPHCPKGIISTYIDSADNVLWSASKLESVLEKSRLHTSRLLSCTPIAVLTNHHFISHSADTDAKLDGEMDDPNSDEDPISPVPCGQVHRLYENDLGHVQPHKTLQMTTLFRNGRLFNVLLEQKDHDCSADDTSCSFVHKELLKMAKRWQRLGPASHSGVLAIQGLVKPEHETGRYAFVYHLPFSNTVDTTSIVSLQDLMEKASPTDISLRARLRLAKRASSALATLHAGGILHKNITRRSMLFFDDGRGLSRWESPYLVNCDFSRRLDDDTSCHFSHCLERNISRHPACQGVPNEAFTADYDVYALGVLLLEIGLWCAAIDIFAARNEGVPPTKSTCPVKIQNRLKLAAAMSLPELMGAEYASIVMKCLSAGADHVRRQGGDPEESAASICQAMEGIGERSLRCTFTGSGLEEILL</sequence>
<reference evidence="2" key="1">
    <citation type="journal article" date="2022" name="bioRxiv">
        <title>Deciphering the potential niche of two novel black yeast fungi from a biological soil crust based on their genomes, phenotypes, and melanin regulation.</title>
        <authorList>
            <consortium name="DOE Joint Genome Institute"/>
            <person name="Carr E.C."/>
            <person name="Barton Q."/>
            <person name="Grambo S."/>
            <person name="Sullivan M."/>
            <person name="Renfro C.M."/>
            <person name="Kuo A."/>
            <person name="Pangilinan J."/>
            <person name="Lipzen A."/>
            <person name="Keymanesh K."/>
            <person name="Savage E."/>
            <person name="Barry K."/>
            <person name="Grigoriev I.V."/>
            <person name="Riekhof W.R."/>
            <person name="Harris S.S."/>
        </authorList>
    </citation>
    <scope>NUCLEOTIDE SEQUENCE</scope>
    <source>
        <strain evidence="2">JF 03-4F</strain>
    </source>
</reference>
<dbReference type="EMBL" id="MU404350">
    <property type="protein sequence ID" value="KAI1619006.1"/>
    <property type="molecule type" value="Genomic_DNA"/>
</dbReference>
<dbReference type="Proteomes" id="UP001203852">
    <property type="component" value="Unassembled WGS sequence"/>
</dbReference>
<organism evidence="2 3">
    <name type="scientific">Exophiala viscosa</name>
    <dbReference type="NCBI Taxonomy" id="2486360"/>
    <lineage>
        <taxon>Eukaryota</taxon>
        <taxon>Fungi</taxon>
        <taxon>Dikarya</taxon>
        <taxon>Ascomycota</taxon>
        <taxon>Pezizomycotina</taxon>
        <taxon>Eurotiomycetes</taxon>
        <taxon>Chaetothyriomycetidae</taxon>
        <taxon>Chaetothyriales</taxon>
        <taxon>Herpotrichiellaceae</taxon>
        <taxon>Exophiala</taxon>
    </lineage>
</organism>
<feature type="domain" description="Protein kinase" evidence="1">
    <location>
        <begin position="197"/>
        <end position="503"/>
    </location>
</feature>
<dbReference type="GO" id="GO:0004672">
    <property type="term" value="F:protein kinase activity"/>
    <property type="evidence" value="ECO:0007669"/>
    <property type="project" value="InterPro"/>
</dbReference>
<accession>A0AAN6E6T7</accession>
<keyword evidence="3" id="KW-1185">Reference proteome</keyword>
<dbReference type="GO" id="GO:0005524">
    <property type="term" value="F:ATP binding"/>
    <property type="evidence" value="ECO:0007669"/>
    <property type="project" value="InterPro"/>
</dbReference>
<evidence type="ECO:0000259" key="1">
    <source>
        <dbReference type="PROSITE" id="PS50011"/>
    </source>
</evidence>
<dbReference type="PANTHER" id="PTHR37542:SF3">
    <property type="entry name" value="PRION-INHIBITION AND PROPAGATION HELO DOMAIN-CONTAINING PROTEIN"/>
    <property type="match status" value="1"/>
</dbReference>
<dbReference type="InterPro" id="IPR011009">
    <property type="entry name" value="Kinase-like_dom_sf"/>
</dbReference>
<dbReference type="Gene3D" id="1.10.510.10">
    <property type="entry name" value="Transferase(Phosphotransferase) domain 1"/>
    <property type="match status" value="1"/>
</dbReference>
<evidence type="ECO:0000313" key="2">
    <source>
        <dbReference type="EMBL" id="KAI1619006.1"/>
    </source>
</evidence>
<name>A0AAN6E6T7_9EURO</name>
<dbReference type="InterPro" id="IPR000719">
    <property type="entry name" value="Prot_kinase_dom"/>
</dbReference>
<evidence type="ECO:0000313" key="3">
    <source>
        <dbReference type="Proteomes" id="UP001203852"/>
    </source>
</evidence>
<proteinExistence type="predicted"/>
<dbReference type="AlphaFoldDB" id="A0AAN6E6T7"/>
<gene>
    <name evidence="2" type="ORF">EDD36DRAFT_47624</name>
</gene>